<keyword evidence="6 14" id="KW-0520">NAD</keyword>
<dbReference type="InterPro" id="IPR013328">
    <property type="entry name" value="6PGD_dom2"/>
</dbReference>
<dbReference type="FunFam" id="1.10.1040.10:FF:000001">
    <property type="entry name" value="Glycerol-3-phosphate dehydrogenase [NAD(P)+]"/>
    <property type="match status" value="1"/>
</dbReference>
<dbReference type="GO" id="GO:0141153">
    <property type="term" value="F:glycerol-3-phosphate dehydrogenase (NADP+) activity"/>
    <property type="evidence" value="ECO:0007669"/>
    <property type="project" value="RHEA"/>
</dbReference>
<dbReference type="GO" id="GO:0046168">
    <property type="term" value="P:glycerol-3-phosphate catabolic process"/>
    <property type="evidence" value="ECO:0007669"/>
    <property type="project" value="InterPro"/>
</dbReference>
<feature type="domain" description="Glycerol-3-phosphate dehydrogenase NAD-dependent N-terminal" evidence="19">
    <location>
        <begin position="2"/>
        <end position="159"/>
    </location>
</feature>
<feature type="binding site" evidence="14">
    <location>
        <position position="139"/>
    </location>
    <ligand>
        <name>sn-glycerol 3-phosphate</name>
        <dbReference type="ChEBI" id="CHEBI:57597"/>
    </ligand>
</feature>
<dbReference type="Gene3D" id="1.10.1040.10">
    <property type="entry name" value="N-(1-d-carboxylethyl)-l-norvaline Dehydrogenase, domain 2"/>
    <property type="match status" value="1"/>
</dbReference>
<dbReference type="PRINTS" id="PR00077">
    <property type="entry name" value="GPDHDRGNASE"/>
</dbReference>
<feature type="active site" description="Proton acceptor" evidence="14 15">
    <location>
        <position position="194"/>
    </location>
</feature>
<feature type="binding site" evidence="14">
    <location>
        <position position="11"/>
    </location>
    <ligand>
        <name>NADPH</name>
        <dbReference type="ChEBI" id="CHEBI:57783"/>
    </ligand>
</feature>
<evidence type="ECO:0000256" key="4">
    <source>
        <dbReference type="ARBA" id="ARBA00022857"/>
    </source>
</evidence>
<evidence type="ECO:0000256" key="18">
    <source>
        <dbReference type="RuleBase" id="RU000437"/>
    </source>
</evidence>
<evidence type="ECO:0000256" key="10">
    <source>
        <dbReference type="ARBA" id="ARBA00052716"/>
    </source>
</evidence>
<feature type="binding site" evidence="14">
    <location>
        <position position="259"/>
    </location>
    <ligand>
        <name>sn-glycerol 3-phosphate</name>
        <dbReference type="ChEBI" id="CHEBI:57597"/>
    </ligand>
</feature>
<dbReference type="GO" id="GO:0005975">
    <property type="term" value="P:carbohydrate metabolic process"/>
    <property type="evidence" value="ECO:0007669"/>
    <property type="project" value="InterPro"/>
</dbReference>
<dbReference type="GO" id="GO:0141152">
    <property type="term" value="F:glycerol-3-phosphate dehydrogenase (NAD+) activity"/>
    <property type="evidence" value="ECO:0007669"/>
    <property type="project" value="RHEA"/>
</dbReference>
<dbReference type="GO" id="GO:0051287">
    <property type="term" value="F:NAD binding"/>
    <property type="evidence" value="ECO:0007669"/>
    <property type="project" value="InterPro"/>
</dbReference>
<comment type="catalytic activity">
    <reaction evidence="10">
        <text>sn-glycerol 3-phosphate + NADP(+) = dihydroxyacetone phosphate + NADPH + H(+)</text>
        <dbReference type="Rhea" id="RHEA:11096"/>
        <dbReference type="ChEBI" id="CHEBI:15378"/>
        <dbReference type="ChEBI" id="CHEBI:57597"/>
        <dbReference type="ChEBI" id="CHEBI:57642"/>
        <dbReference type="ChEBI" id="CHEBI:57783"/>
        <dbReference type="ChEBI" id="CHEBI:58349"/>
        <dbReference type="EC" id="1.1.1.94"/>
    </reaction>
    <physiologicalReaction direction="right-to-left" evidence="10">
        <dbReference type="Rhea" id="RHEA:11098"/>
    </physiologicalReaction>
</comment>
<feature type="binding site" evidence="16">
    <location>
        <begin position="258"/>
        <end position="259"/>
    </location>
    <ligand>
        <name>substrate</name>
    </ligand>
</feature>
<evidence type="ECO:0000256" key="3">
    <source>
        <dbReference type="ARBA" id="ARBA00022741"/>
    </source>
</evidence>
<dbReference type="PANTHER" id="PTHR11728:SF1">
    <property type="entry name" value="GLYCEROL-3-PHOSPHATE DEHYDROGENASE [NAD(+)] 2, CHLOROPLASTIC"/>
    <property type="match status" value="1"/>
</dbReference>
<organism evidence="21 22">
    <name type="scientific">Facklamia miroungae</name>
    <dbReference type="NCBI Taxonomy" id="120956"/>
    <lineage>
        <taxon>Bacteria</taxon>
        <taxon>Bacillati</taxon>
        <taxon>Bacillota</taxon>
        <taxon>Bacilli</taxon>
        <taxon>Lactobacillales</taxon>
        <taxon>Aerococcaceae</taxon>
        <taxon>Facklamia</taxon>
    </lineage>
</organism>
<dbReference type="NCBIfam" id="NF000941">
    <property type="entry name" value="PRK00094.1-3"/>
    <property type="match status" value="1"/>
</dbReference>
<keyword evidence="9 14" id="KW-1208">Phospholipid metabolism</keyword>
<evidence type="ECO:0000256" key="7">
    <source>
        <dbReference type="ARBA" id="ARBA00023098"/>
    </source>
</evidence>
<evidence type="ECO:0000256" key="1">
    <source>
        <dbReference type="ARBA" id="ARBA00011009"/>
    </source>
</evidence>
<evidence type="ECO:0000256" key="6">
    <source>
        <dbReference type="ARBA" id="ARBA00023027"/>
    </source>
</evidence>
<dbReference type="InterPro" id="IPR036291">
    <property type="entry name" value="NAD(P)-bd_dom_sf"/>
</dbReference>
<evidence type="ECO:0000259" key="19">
    <source>
        <dbReference type="Pfam" id="PF01210"/>
    </source>
</evidence>
<dbReference type="Pfam" id="PF01210">
    <property type="entry name" value="NAD_Gly3P_dh_N"/>
    <property type="match status" value="1"/>
</dbReference>
<feature type="binding site" evidence="14">
    <location>
        <position position="247"/>
    </location>
    <ligand>
        <name>sn-glycerol 3-phosphate</name>
        <dbReference type="ChEBI" id="CHEBI:57597"/>
    </ligand>
</feature>
<dbReference type="PANTHER" id="PTHR11728">
    <property type="entry name" value="GLYCEROL-3-PHOSPHATE DEHYDROGENASE"/>
    <property type="match status" value="1"/>
</dbReference>
<feature type="binding site" evidence="14">
    <location>
        <position position="258"/>
    </location>
    <ligand>
        <name>sn-glycerol 3-phosphate</name>
        <dbReference type="ChEBI" id="CHEBI:57597"/>
    </ligand>
</feature>
<feature type="binding site" evidence="14">
    <location>
        <position position="194"/>
    </location>
    <ligand>
        <name>sn-glycerol 3-phosphate</name>
        <dbReference type="ChEBI" id="CHEBI:57597"/>
    </ligand>
</feature>
<feature type="binding site" evidence="14">
    <location>
        <position position="258"/>
    </location>
    <ligand>
        <name>NADPH</name>
        <dbReference type="ChEBI" id="CHEBI:57783"/>
    </ligand>
</feature>
<gene>
    <name evidence="14" type="primary">gpsA</name>
    <name evidence="21" type="ORF">SAMN05421791_103147</name>
</gene>
<evidence type="ECO:0000313" key="21">
    <source>
        <dbReference type="EMBL" id="SDG13328.1"/>
    </source>
</evidence>
<dbReference type="InterPro" id="IPR011128">
    <property type="entry name" value="G3P_DH_NAD-dep_N"/>
</dbReference>
<dbReference type="OrthoDB" id="9812273at2"/>
<dbReference type="InterPro" id="IPR008927">
    <property type="entry name" value="6-PGluconate_DH-like_C_sf"/>
</dbReference>
<comment type="subcellular location">
    <subcellularLocation>
        <location evidence="14">Cytoplasm</location>
    </subcellularLocation>
</comment>
<dbReference type="NCBIfam" id="NF000940">
    <property type="entry name" value="PRK00094.1-2"/>
    <property type="match status" value="1"/>
</dbReference>
<keyword evidence="22" id="KW-1185">Reference proteome</keyword>
<dbReference type="PROSITE" id="PS00957">
    <property type="entry name" value="NAD_G3PDH"/>
    <property type="match status" value="1"/>
</dbReference>
<keyword evidence="4 14" id="KW-0521">NADP</keyword>
<dbReference type="EC" id="1.1.1.94" evidence="11 14"/>
<evidence type="ECO:0000313" key="22">
    <source>
        <dbReference type="Proteomes" id="UP000199708"/>
    </source>
</evidence>
<comment type="caution">
    <text evidence="14">Lacks conserved residue(s) required for the propagation of feature annotation.</text>
</comment>
<feature type="binding site" evidence="14">
    <location>
        <position position="141"/>
    </location>
    <ligand>
        <name>sn-glycerol 3-phosphate</name>
        <dbReference type="ChEBI" id="CHEBI:57597"/>
    </ligand>
</feature>
<reference evidence="21 22" key="1">
    <citation type="submission" date="2016-10" db="EMBL/GenBank/DDBJ databases">
        <authorList>
            <person name="de Groot N.N."/>
        </authorList>
    </citation>
    <scope>NUCLEOTIDE SEQUENCE [LARGE SCALE GENOMIC DNA]</scope>
    <source>
        <strain evidence="21 22">ATCC BAA-466</strain>
    </source>
</reference>
<dbReference type="Proteomes" id="UP000199708">
    <property type="component" value="Unassembled WGS sequence"/>
</dbReference>
<evidence type="ECO:0000256" key="13">
    <source>
        <dbReference type="ARBA" id="ARBA00080511"/>
    </source>
</evidence>
<dbReference type="GO" id="GO:0046167">
    <property type="term" value="P:glycerol-3-phosphate biosynthetic process"/>
    <property type="evidence" value="ECO:0007669"/>
    <property type="project" value="UniProtKB-UniRule"/>
</dbReference>
<dbReference type="FunFam" id="3.40.50.720:FF:000019">
    <property type="entry name" value="Glycerol-3-phosphate dehydrogenase [NAD(P)+]"/>
    <property type="match status" value="1"/>
</dbReference>
<evidence type="ECO:0000256" key="15">
    <source>
        <dbReference type="PIRSR" id="PIRSR000114-1"/>
    </source>
</evidence>
<dbReference type="HAMAP" id="MF_00394">
    <property type="entry name" value="NAD_Glyc3P_dehydrog"/>
    <property type="match status" value="1"/>
</dbReference>
<dbReference type="NCBIfam" id="NF000942">
    <property type="entry name" value="PRK00094.1-4"/>
    <property type="match status" value="1"/>
</dbReference>
<keyword evidence="2 14" id="KW-0444">Lipid biosynthesis</keyword>
<evidence type="ECO:0000256" key="17">
    <source>
        <dbReference type="PIRSR" id="PIRSR000114-3"/>
    </source>
</evidence>
<feature type="binding site" evidence="17">
    <location>
        <position position="258"/>
    </location>
    <ligand>
        <name>NAD(+)</name>
        <dbReference type="ChEBI" id="CHEBI:57540"/>
    </ligand>
</feature>
<comment type="function">
    <text evidence="14">Catalyzes the reduction of the glycolytic intermediate dihydroxyacetone phosphate (DHAP) to sn-glycerol 3-phosphate (G3P), the key precursor for phospholipid synthesis.</text>
</comment>
<dbReference type="STRING" id="120956.SAMN05421791_103147"/>
<dbReference type="InterPro" id="IPR006168">
    <property type="entry name" value="G3P_DH_NAD-dep"/>
</dbReference>
<evidence type="ECO:0000256" key="12">
    <source>
        <dbReference type="ARBA" id="ARBA00069372"/>
    </source>
</evidence>
<keyword evidence="5 14" id="KW-0560">Oxidoreductase</keyword>
<feature type="binding site" evidence="14">
    <location>
        <position position="10"/>
    </location>
    <ligand>
        <name>NADPH</name>
        <dbReference type="ChEBI" id="CHEBI:57783"/>
    </ligand>
</feature>
<keyword evidence="7 14" id="KW-0443">Lipid metabolism</keyword>
<accession>A0A1G7RR96</accession>
<feature type="binding site" evidence="16">
    <location>
        <position position="108"/>
    </location>
    <ligand>
        <name>substrate</name>
    </ligand>
</feature>
<sequence length="350" mass="38050">MNITILGSGSWGSALAKVLSDNQHQVTIWGIDPHVVDEINHQHTNSHYLKDFKLNDEIKATGNLEEAVAKADVILFAVPTQAIRKVAQQINILLVKKEAKPLIIHVSKGLEQSSHLRISQVIQESIDPAFYKGIVVLSGPSHAEEVAREDLTTVTAASDFLALAEIVQDLFMNHYFRVYTNTDVIGVELGAALKNIIALGAGILHGLGYGDNAKAALITRGLAEISRLGVRLGADPLTFLGLSGVGDLIVTCTSPHSRNWQAGNLLAKGLTVQEVTEEVQMVVEGIFTCRAAYELSQQYRVEMPITNGLYQVLYQGADVKEEVVQLMTRSGKQEASLAQHNENVNAEKGK</sequence>
<keyword evidence="3 14" id="KW-0547">Nucleotide-binding</keyword>
<dbReference type="AlphaFoldDB" id="A0A1G7RR96"/>
<dbReference type="Gene3D" id="3.40.50.720">
    <property type="entry name" value="NAD(P)-binding Rossmann-like Domain"/>
    <property type="match status" value="1"/>
</dbReference>
<dbReference type="RefSeq" id="WP_090289560.1">
    <property type="nucleotide sequence ID" value="NZ_FNCK01000003.1"/>
</dbReference>
<evidence type="ECO:0000256" key="14">
    <source>
        <dbReference type="HAMAP-Rule" id="MF_00394"/>
    </source>
</evidence>
<dbReference type="Pfam" id="PF07479">
    <property type="entry name" value="NAD_Gly3P_dh_C"/>
    <property type="match status" value="1"/>
</dbReference>
<feature type="binding site" evidence="14">
    <location>
        <position position="48"/>
    </location>
    <ligand>
        <name>NADPH</name>
        <dbReference type="ChEBI" id="CHEBI:57783"/>
    </ligand>
</feature>
<comment type="pathway">
    <text evidence="14">Membrane lipid metabolism; glycerophospholipid metabolism.</text>
</comment>
<feature type="binding site" evidence="17">
    <location>
        <position position="143"/>
    </location>
    <ligand>
        <name>NAD(+)</name>
        <dbReference type="ChEBI" id="CHEBI:57540"/>
    </ligand>
</feature>
<evidence type="ECO:0000256" key="16">
    <source>
        <dbReference type="PIRSR" id="PIRSR000114-2"/>
    </source>
</evidence>
<feature type="binding site" evidence="17">
    <location>
        <begin position="7"/>
        <end position="12"/>
    </location>
    <ligand>
        <name>NAD(+)</name>
        <dbReference type="ChEBI" id="CHEBI:57540"/>
    </ligand>
</feature>
<feature type="binding site" evidence="14">
    <location>
        <position position="282"/>
    </location>
    <ligand>
        <name>NADPH</name>
        <dbReference type="ChEBI" id="CHEBI:57783"/>
    </ligand>
</feature>
<dbReference type="GO" id="GO:0006650">
    <property type="term" value="P:glycerophospholipid metabolic process"/>
    <property type="evidence" value="ECO:0007669"/>
    <property type="project" value="UniProtKB-UniRule"/>
</dbReference>
<dbReference type="SUPFAM" id="SSF48179">
    <property type="entry name" value="6-phosphogluconate dehydrogenase C-terminal domain-like"/>
    <property type="match status" value="1"/>
</dbReference>
<comment type="catalytic activity">
    <reaction evidence="14">
        <text>sn-glycerol 3-phosphate + NAD(+) = dihydroxyacetone phosphate + NADH + H(+)</text>
        <dbReference type="Rhea" id="RHEA:11092"/>
        <dbReference type="ChEBI" id="CHEBI:15378"/>
        <dbReference type="ChEBI" id="CHEBI:57540"/>
        <dbReference type="ChEBI" id="CHEBI:57597"/>
        <dbReference type="ChEBI" id="CHEBI:57642"/>
        <dbReference type="ChEBI" id="CHEBI:57945"/>
        <dbReference type="EC" id="1.1.1.94"/>
    </reaction>
</comment>
<dbReference type="InterPro" id="IPR006109">
    <property type="entry name" value="G3P_DH_NAD-dep_C"/>
</dbReference>
<evidence type="ECO:0000256" key="8">
    <source>
        <dbReference type="ARBA" id="ARBA00023209"/>
    </source>
</evidence>
<protein>
    <recommendedName>
        <fullName evidence="12 14">Glycerol-3-phosphate dehydrogenase [NAD(P)+]</fullName>
        <ecNumber evidence="11 14">1.1.1.94</ecNumber>
    </recommendedName>
    <alternativeName>
        <fullName evidence="14">NAD(P)(+)-dependent glycerol-3-phosphate dehydrogenase</fullName>
    </alternativeName>
    <alternativeName>
        <fullName evidence="13 14">NAD(P)H-dependent dihydroxyacetone-phosphate reductase</fullName>
    </alternativeName>
</protein>
<evidence type="ECO:0000256" key="5">
    <source>
        <dbReference type="ARBA" id="ARBA00023002"/>
    </source>
</evidence>
<keyword evidence="8 14" id="KW-0594">Phospholipid biosynthesis</keyword>
<feature type="binding site" evidence="14">
    <location>
        <position position="108"/>
    </location>
    <ligand>
        <name>NADPH</name>
        <dbReference type="ChEBI" id="CHEBI:57783"/>
    </ligand>
</feature>
<keyword evidence="14" id="KW-0963">Cytoplasm</keyword>
<feature type="binding site" evidence="14">
    <location>
        <position position="108"/>
    </location>
    <ligand>
        <name>sn-glycerol 3-phosphate</name>
        <dbReference type="ChEBI" id="CHEBI:57597"/>
    </ligand>
</feature>
<dbReference type="SUPFAM" id="SSF51735">
    <property type="entry name" value="NAD(P)-binding Rossmann-fold domains"/>
    <property type="match status" value="1"/>
</dbReference>
<comment type="similarity">
    <text evidence="1 14 18">Belongs to the NAD-dependent glycerol-3-phosphate dehydrogenase family.</text>
</comment>
<evidence type="ECO:0000256" key="9">
    <source>
        <dbReference type="ARBA" id="ARBA00023264"/>
    </source>
</evidence>
<dbReference type="EMBL" id="FNCK01000003">
    <property type="protein sequence ID" value="SDG13328.1"/>
    <property type="molecule type" value="Genomic_DNA"/>
</dbReference>
<feature type="binding site" evidence="14">
    <location>
        <position position="257"/>
    </location>
    <ligand>
        <name>sn-glycerol 3-phosphate</name>
        <dbReference type="ChEBI" id="CHEBI:57597"/>
    </ligand>
</feature>
<dbReference type="GO" id="GO:0008654">
    <property type="term" value="P:phospholipid biosynthetic process"/>
    <property type="evidence" value="ECO:0007669"/>
    <property type="project" value="UniProtKB-KW"/>
</dbReference>
<dbReference type="GO" id="GO:0005829">
    <property type="term" value="C:cytosol"/>
    <property type="evidence" value="ECO:0007669"/>
    <property type="project" value="TreeGrafter"/>
</dbReference>
<evidence type="ECO:0000256" key="11">
    <source>
        <dbReference type="ARBA" id="ARBA00066687"/>
    </source>
</evidence>
<feature type="binding site" evidence="14">
    <location>
        <position position="284"/>
    </location>
    <ligand>
        <name>NADPH</name>
        <dbReference type="ChEBI" id="CHEBI:57783"/>
    </ligand>
</feature>
<evidence type="ECO:0000259" key="20">
    <source>
        <dbReference type="Pfam" id="PF07479"/>
    </source>
</evidence>
<feature type="domain" description="Glycerol-3-phosphate dehydrogenase NAD-dependent C-terminal" evidence="20">
    <location>
        <begin position="183"/>
        <end position="322"/>
    </location>
</feature>
<dbReference type="UniPathway" id="UPA00940"/>
<proteinExistence type="inferred from homology"/>
<dbReference type="PIRSF" id="PIRSF000114">
    <property type="entry name" value="Glycerol-3-P_dh"/>
    <property type="match status" value="1"/>
</dbReference>
<evidence type="ECO:0000256" key="2">
    <source>
        <dbReference type="ARBA" id="ARBA00022516"/>
    </source>
</evidence>
<name>A0A1G7RR96_9LACT</name>
<feature type="binding site" evidence="14">
    <location>
        <position position="143"/>
    </location>
    <ligand>
        <name>NADPH</name>
        <dbReference type="ChEBI" id="CHEBI:57783"/>
    </ligand>
</feature>